<dbReference type="EC" id="2.7.13.3" evidence="3"/>
<proteinExistence type="predicted"/>
<evidence type="ECO:0000256" key="2">
    <source>
        <dbReference type="ARBA" id="ARBA00004370"/>
    </source>
</evidence>
<evidence type="ECO:0000256" key="7">
    <source>
        <dbReference type="ARBA" id="ARBA00022777"/>
    </source>
</evidence>
<protein>
    <recommendedName>
        <fullName evidence="3">histidine kinase</fullName>
        <ecNumber evidence="3">2.7.13.3</ecNumber>
    </recommendedName>
</protein>
<evidence type="ECO:0000256" key="9">
    <source>
        <dbReference type="ARBA" id="ARBA00023012"/>
    </source>
</evidence>
<feature type="domain" description="HAMP" evidence="11">
    <location>
        <begin position="202"/>
        <end position="256"/>
    </location>
</feature>
<dbReference type="SUPFAM" id="SSF55874">
    <property type="entry name" value="ATPase domain of HSP90 chaperone/DNA topoisomerase II/histidine kinase"/>
    <property type="match status" value="1"/>
</dbReference>
<dbReference type="PANTHER" id="PTHR45436:SF5">
    <property type="entry name" value="SENSOR HISTIDINE KINASE TRCS"/>
    <property type="match status" value="1"/>
</dbReference>
<dbReference type="RefSeq" id="WP_284874985.1">
    <property type="nucleotide sequence ID" value="NZ_CP126970.1"/>
</dbReference>
<accession>A0ABY8VL70</accession>
<keyword evidence="8 10" id="KW-1133">Transmembrane helix</keyword>
<evidence type="ECO:0000256" key="3">
    <source>
        <dbReference type="ARBA" id="ARBA00012438"/>
    </source>
</evidence>
<dbReference type="Gene3D" id="3.30.565.10">
    <property type="entry name" value="Histidine kinase-like ATPase, C-terminal domain"/>
    <property type="match status" value="1"/>
</dbReference>
<comment type="subcellular location">
    <subcellularLocation>
        <location evidence="2">Membrane</location>
    </subcellularLocation>
</comment>
<keyword evidence="9" id="KW-0902">Two-component regulatory system</keyword>
<evidence type="ECO:0000256" key="6">
    <source>
        <dbReference type="ARBA" id="ARBA00022692"/>
    </source>
</evidence>
<evidence type="ECO:0000256" key="4">
    <source>
        <dbReference type="ARBA" id="ARBA00022553"/>
    </source>
</evidence>
<dbReference type="InterPro" id="IPR050428">
    <property type="entry name" value="TCS_sensor_his_kinase"/>
</dbReference>
<dbReference type="EMBL" id="CP126970">
    <property type="protein sequence ID" value="WIM70395.1"/>
    <property type="molecule type" value="Genomic_DNA"/>
</dbReference>
<keyword evidence="6 10" id="KW-0812">Transmembrane</keyword>
<keyword evidence="13" id="KW-1185">Reference proteome</keyword>
<gene>
    <name evidence="12" type="ORF">QP029_00520</name>
</gene>
<dbReference type="InterPro" id="IPR003660">
    <property type="entry name" value="HAMP_dom"/>
</dbReference>
<name>A0ABY8VL70_9CORY</name>
<keyword evidence="10" id="KW-0472">Membrane</keyword>
<dbReference type="Proteomes" id="UP001238805">
    <property type="component" value="Chromosome"/>
</dbReference>
<sequence>MLKEIPDPPARHTAFGSFRKRIVVWFLALVTLTLVVLILTTRTVLLSGVTDGANEDVTQETEEFTTFAAEGRDPETSEPFETPERLLQVYLARQIPGPDEALVGVVDGQLMQMANSPRPLQAGEPLVAAALENRAPSGVFDHPDLGPVHWATVSVEGTDTALLVARFTDSGRAGVSANLRAISIISLGALLLAAGLAWVVAGRLLDPVRQVRTAAAGLDSRRHGQRVPVPEHGDADTIDLARTFNTLLERIDTADDAYQGILSRLEVQLRSWLDRIRQRAADTGDATLRAEAEEGARVLATVTALTSLTVGSRPSDAAVTVAAESVGRDVEKQLIAAGLPVALVSNVHDATPVTLNLDAVTLAMGEAARFCAGLSTPVELGVEIKDDALSLWARERGVGCDSGRLNQLLDWRPDASHPEGQQAGLALLRAVADAHGGSAWAQSTRGLGTVIGLDLPVLTTGEVDS</sequence>
<feature type="transmembrane region" description="Helical" evidence="10">
    <location>
        <begin position="181"/>
        <end position="201"/>
    </location>
</feature>
<dbReference type="Gene3D" id="6.10.340.10">
    <property type="match status" value="1"/>
</dbReference>
<dbReference type="PANTHER" id="PTHR45436">
    <property type="entry name" value="SENSOR HISTIDINE KINASE YKOH"/>
    <property type="match status" value="1"/>
</dbReference>
<comment type="catalytic activity">
    <reaction evidence="1">
        <text>ATP + protein L-histidine = ADP + protein N-phospho-L-histidine.</text>
        <dbReference type="EC" id="2.7.13.3"/>
    </reaction>
</comment>
<keyword evidence="4" id="KW-0597">Phosphoprotein</keyword>
<evidence type="ECO:0000256" key="5">
    <source>
        <dbReference type="ARBA" id="ARBA00022679"/>
    </source>
</evidence>
<evidence type="ECO:0000256" key="8">
    <source>
        <dbReference type="ARBA" id="ARBA00022989"/>
    </source>
</evidence>
<dbReference type="PROSITE" id="PS50885">
    <property type="entry name" value="HAMP"/>
    <property type="match status" value="1"/>
</dbReference>
<feature type="transmembrane region" description="Helical" evidence="10">
    <location>
        <begin position="22"/>
        <end position="40"/>
    </location>
</feature>
<evidence type="ECO:0000313" key="13">
    <source>
        <dbReference type="Proteomes" id="UP001238805"/>
    </source>
</evidence>
<evidence type="ECO:0000256" key="1">
    <source>
        <dbReference type="ARBA" id="ARBA00000085"/>
    </source>
</evidence>
<keyword evidence="7" id="KW-0418">Kinase</keyword>
<evidence type="ECO:0000313" key="12">
    <source>
        <dbReference type="EMBL" id="WIM70395.1"/>
    </source>
</evidence>
<evidence type="ECO:0000256" key="10">
    <source>
        <dbReference type="SAM" id="Phobius"/>
    </source>
</evidence>
<organism evidence="12 13">
    <name type="scientific">Corynebacterium suedekumii</name>
    <dbReference type="NCBI Taxonomy" id="3049801"/>
    <lineage>
        <taxon>Bacteria</taxon>
        <taxon>Bacillati</taxon>
        <taxon>Actinomycetota</taxon>
        <taxon>Actinomycetes</taxon>
        <taxon>Mycobacteriales</taxon>
        <taxon>Corynebacteriaceae</taxon>
        <taxon>Corynebacterium</taxon>
    </lineage>
</organism>
<keyword evidence="5" id="KW-0808">Transferase</keyword>
<dbReference type="InterPro" id="IPR036890">
    <property type="entry name" value="HATPase_C_sf"/>
</dbReference>
<evidence type="ECO:0000259" key="11">
    <source>
        <dbReference type="PROSITE" id="PS50885"/>
    </source>
</evidence>
<reference evidence="12 13" key="1">
    <citation type="submission" date="2023-05" db="EMBL/GenBank/DDBJ databases">
        <title>Corynebacterium suedekumii sp. nov. and Corynebacterium breve sp. nov. isolated from raw cow's milk.</title>
        <authorList>
            <person name="Baer M.K."/>
            <person name="Mehl L."/>
            <person name="Hellmuth R."/>
            <person name="Marke G."/>
            <person name="Lipski A."/>
        </authorList>
    </citation>
    <scope>NUCLEOTIDE SEQUENCE [LARGE SCALE GENOMIC DNA]</scope>
    <source>
        <strain evidence="12 13">LM112</strain>
    </source>
</reference>